<organism evidence="1 2">
    <name type="scientific">Ancylomarina salipaludis</name>
    <dbReference type="NCBI Taxonomy" id="2501299"/>
    <lineage>
        <taxon>Bacteria</taxon>
        <taxon>Pseudomonadati</taxon>
        <taxon>Bacteroidota</taxon>
        <taxon>Bacteroidia</taxon>
        <taxon>Marinilabiliales</taxon>
        <taxon>Marinifilaceae</taxon>
        <taxon>Ancylomarina</taxon>
    </lineage>
</organism>
<protein>
    <recommendedName>
        <fullName evidence="3">Nucleoside phosphorylase domain-containing protein</fullName>
    </recommendedName>
</protein>
<evidence type="ECO:0000313" key="2">
    <source>
        <dbReference type="Proteomes" id="UP000289703"/>
    </source>
</evidence>
<gene>
    <name evidence="1" type="ORF">EO244_03785</name>
</gene>
<evidence type="ECO:0000313" key="1">
    <source>
        <dbReference type="EMBL" id="RXQ96762.1"/>
    </source>
</evidence>
<dbReference type="GO" id="GO:0009116">
    <property type="term" value="P:nucleoside metabolic process"/>
    <property type="evidence" value="ECO:0007669"/>
    <property type="project" value="InterPro"/>
</dbReference>
<comment type="caution">
    <text evidence="1">The sequence shown here is derived from an EMBL/GenBank/DDBJ whole genome shotgun (WGS) entry which is preliminary data.</text>
</comment>
<reference evidence="1 2" key="1">
    <citation type="submission" date="2019-01" db="EMBL/GenBank/DDBJ databases">
        <title>Ancylomarina salipaludis sp. nov., isolated from a salt marsh.</title>
        <authorList>
            <person name="Yoon J.-H."/>
        </authorList>
    </citation>
    <scope>NUCLEOTIDE SEQUENCE [LARGE SCALE GENOMIC DNA]</scope>
    <source>
        <strain evidence="1 2">SHSM-M15</strain>
    </source>
</reference>
<dbReference type="OrthoDB" id="9788270at2"/>
<keyword evidence="2" id="KW-1185">Reference proteome</keyword>
<evidence type="ECO:0008006" key="3">
    <source>
        <dbReference type="Google" id="ProtNLM"/>
    </source>
</evidence>
<dbReference type="Proteomes" id="UP000289703">
    <property type="component" value="Unassembled WGS sequence"/>
</dbReference>
<dbReference type="RefSeq" id="WP_129253076.1">
    <property type="nucleotide sequence ID" value="NZ_SAXA01000002.1"/>
</dbReference>
<dbReference type="AlphaFoldDB" id="A0A4Q1JPK3"/>
<dbReference type="InterPro" id="IPR035994">
    <property type="entry name" value="Nucleoside_phosphorylase_sf"/>
</dbReference>
<dbReference type="EMBL" id="SAXA01000002">
    <property type="protein sequence ID" value="RXQ96762.1"/>
    <property type="molecule type" value="Genomic_DNA"/>
</dbReference>
<proteinExistence type="predicted"/>
<dbReference type="Gene3D" id="3.40.50.1580">
    <property type="entry name" value="Nucleoside phosphorylase domain"/>
    <property type="match status" value="1"/>
</dbReference>
<sequence length="233" mass="26236">MDILIVSPTFIALQKFISQLQLIDNYGKNYARFQLAENEFDILISGYGGSIVSHWLNKAIQRKNYDLVIHIGRSFSLNHKSEIGSLVNVIDDYFGDIGFSIDSGFQSFFDFDLISKSEHPFHNGILENSSDYSEILTSFRKVSGMTCNTIPANLFQIGEIYIKNYPEVISSEGAAVLYACLESNTDLIQLSYVAGKLENATENLGIDDQEIDTITEVLENLLVKLYQFQLLKS</sequence>
<dbReference type="GO" id="GO:0003824">
    <property type="term" value="F:catalytic activity"/>
    <property type="evidence" value="ECO:0007669"/>
    <property type="project" value="InterPro"/>
</dbReference>
<name>A0A4Q1JPK3_9BACT</name>
<accession>A0A4Q1JPK3</accession>
<dbReference type="SUPFAM" id="SSF53167">
    <property type="entry name" value="Purine and uridine phosphorylases"/>
    <property type="match status" value="1"/>
</dbReference>